<keyword evidence="3" id="KW-0061">Asparagine biosynthesis</keyword>
<dbReference type="GO" id="GO:0006529">
    <property type="term" value="P:asparagine biosynthetic process"/>
    <property type="evidence" value="ECO:0007669"/>
    <property type="project" value="UniProtKB-KW"/>
</dbReference>
<evidence type="ECO:0000313" key="7">
    <source>
        <dbReference type="Proteomes" id="UP000638313"/>
    </source>
</evidence>
<dbReference type="Proteomes" id="UP000638313">
    <property type="component" value="Unassembled WGS sequence"/>
</dbReference>
<feature type="domain" description="Asparagine synthetase" evidence="5">
    <location>
        <begin position="210"/>
        <end position="581"/>
    </location>
</feature>
<reference evidence="6" key="2">
    <citation type="submission" date="2020-09" db="EMBL/GenBank/DDBJ databases">
        <authorList>
            <person name="Sun Q."/>
            <person name="Ohkuma M."/>
        </authorList>
    </citation>
    <scope>NUCLEOTIDE SEQUENCE</scope>
    <source>
        <strain evidence="6">JCM 4059</strain>
    </source>
</reference>
<proteinExistence type="predicted"/>
<dbReference type="AlphaFoldDB" id="A0A919EDE2"/>
<dbReference type="Gene3D" id="3.40.50.620">
    <property type="entry name" value="HUPs"/>
    <property type="match status" value="2"/>
</dbReference>
<evidence type="ECO:0000256" key="2">
    <source>
        <dbReference type="ARBA" id="ARBA00012737"/>
    </source>
</evidence>
<gene>
    <name evidence="6" type="primary">asnB</name>
    <name evidence="6" type="ORF">GCM10010218_32030</name>
</gene>
<sequence length="614" mass="65718">MTGDSWFTVLPDGEAGRTAARALRPLATEAIEHVSGRPWLLGRWPHGTVTVATVGTARIAVIGRCPVTAGVLATRAARVRGVEDVERAVQGLPGSYHVVASLGRRVRIRGSASGVRRVFHTLVGEAVVAADRPDTLAALTGAGADERQLAVHLLHSPPLHPLDDTCVWAGVESLRPHDSLLIEADGRARTRRWWTPPEPALPAAEGVHGVRQALEAAVRTCTAGGGTISSDLSGGMDSTSLCFLAARDNAAHLVTLRWESRDPDNDDPAWAARATARLPRADHLVAGRQNAPWYSGLAHATAAATAAEPGAWVRDTRRLHLLARLMTDRGSRLHMMGGGGDELFLALPSHLHDYVRSHPFAALARLRRQLAFQPVPLWPVLKGLADRSTYAQWLAARADGLTAALPAGRHSAFSVAWGDDHPMPSWATPDAVRTVRHRLRRAAAGALPLAPQRGQHASLACVLAGGRGVHQIAQVMAAHDLEYAAPYLDDAVLDAALAVRVHERLAPGRYKPVLADAMRGIVPDAILGRSTKGEYSAEFHEGLRRNRATLLDLFDDSSLLARAGLIDPAVLRARLLTVHPDPTALRDLDATLGCEVWLRSHARRTAAVPTGGTP</sequence>
<dbReference type="SUPFAM" id="SSF52402">
    <property type="entry name" value="Adenine nucleotide alpha hydrolases-like"/>
    <property type="match status" value="1"/>
</dbReference>
<name>A0A919EDE2_9ACTN</name>
<evidence type="ECO:0000259" key="5">
    <source>
        <dbReference type="Pfam" id="PF00733"/>
    </source>
</evidence>
<comment type="pathway">
    <text evidence="1">Amino-acid biosynthesis; L-asparagine biosynthesis; L-asparagine from L-aspartate (L-Gln route): step 1/1.</text>
</comment>
<dbReference type="EMBL" id="BNBD01000005">
    <property type="protein sequence ID" value="GHF48154.1"/>
    <property type="molecule type" value="Genomic_DNA"/>
</dbReference>
<accession>A0A919EDE2</accession>
<dbReference type="EC" id="6.3.5.4" evidence="2"/>
<dbReference type="PANTHER" id="PTHR43284">
    <property type="entry name" value="ASPARAGINE SYNTHETASE (GLUTAMINE-HYDROLYZING)"/>
    <property type="match status" value="1"/>
</dbReference>
<evidence type="ECO:0000256" key="3">
    <source>
        <dbReference type="ARBA" id="ARBA00022888"/>
    </source>
</evidence>
<dbReference type="InterPro" id="IPR051786">
    <property type="entry name" value="ASN_synthetase/amidase"/>
</dbReference>
<evidence type="ECO:0000256" key="4">
    <source>
        <dbReference type="ARBA" id="ARBA00048741"/>
    </source>
</evidence>
<evidence type="ECO:0000256" key="1">
    <source>
        <dbReference type="ARBA" id="ARBA00005187"/>
    </source>
</evidence>
<organism evidence="6 7">
    <name type="scientific">Streptomyces mashuensis</name>
    <dbReference type="NCBI Taxonomy" id="33904"/>
    <lineage>
        <taxon>Bacteria</taxon>
        <taxon>Bacillati</taxon>
        <taxon>Actinomycetota</taxon>
        <taxon>Actinomycetes</taxon>
        <taxon>Kitasatosporales</taxon>
        <taxon>Streptomycetaceae</taxon>
        <taxon>Streptomyces</taxon>
    </lineage>
</organism>
<dbReference type="Pfam" id="PF00733">
    <property type="entry name" value="Asn_synthase"/>
    <property type="match status" value="1"/>
</dbReference>
<dbReference type="InterPro" id="IPR014729">
    <property type="entry name" value="Rossmann-like_a/b/a_fold"/>
</dbReference>
<protein>
    <recommendedName>
        <fullName evidence="2">asparagine synthase (glutamine-hydrolyzing)</fullName>
        <ecNumber evidence="2">6.3.5.4</ecNumber>
    </recommendedName>
</protein>
<dbReference type="GO" id="GO:0004066">
    <property type="term" value="F:asparagine synthase (glutamine-hydrolyzing) activity"/>
    <property type="evidence" value="ECO:0007669"/>
    <property type="project" value="UniProtKB-EC"/>
</dbReference>
<keyword evidence="7" id="KW-1185">Reference proteome</keyword>
<keyword evidence="3" id="KW-0028">Amino-acid biosynthesis</keyword>
<evidence type="ECO:0000313" key="6">
    <source>
        <dbReference type="EMBL" id="GHF48154.1"/>
    </source>
</evidence>
<comment type="caution">
    <text evidence="6">The sequence shown here is derived from an EMBL/GenBank/DDBJ whole genome shotgun (WGS) entry which is preliminary data.</text>
</comment>
<comment type="catalytic activity">
    <reaction evidence="4">
        <text>L-aspartate + L-glutamine + ATP + H2O = L-asparagine + L-glutamate + AMP + diphosphate + H(+)</text>
        <dbReference type="Rhea" id="RHEA:12228"/>
        <dbReference type="ChEBI" id="CHEBI:15377"/>
        <dbReference type="ChEBI" id="CHEBI:15378"/>
        <dbReference type="ChEBI" id="CHEBI:29985"/>
        <dbReference type="ChEBI" id="CHEBI:29991"/>
        <dbReference type="ChEBI" id="CHEBI:30616"/>
        <dbReference type="ChEBI" id="CHEBI:33019"/>
        <dbReference type="ChEBI" id="CHEBI:58048"/>
        <dbReference type="ChEBI" id="CHEBI:58359"/>
        <dbReference type="ChEBI" id="CHEBI:456215"/>
        <dbReference type="EC" id="6.3.5.4"/>
    </reaction>
</comment>
<reference evidence="6" key="1">
    <citation type="journal article" date="2014" name="Int. J. Syst. Evol. Microbiol.">
        <title>Complete genome sequence of Corynebacterium casei LMG S-19264T (=DSM 44701T), isolated from a smear-ripened cheese.</title>
        <authorList>
            <consortium name="US DOE Joint Genome Institute (JGI-PGF)"/>
            <person name="Walter F."/>
            <person name="Albersmeier A."/>
            <person name="Kalinowski J."/>
            <person name="Ruckert C."/>
        </authorList>
    </citation>
    <scope>NUCLEOTIDE SEQUENCE</scope>
    <source>
        <strain evidence="6">JCM 4059</strain>
    </source>
</reference>
<dbReference type="PANTHER" id="PTHR43284:SF1">
    <property type="entry name" value="ASPARAGINE SYNTHETASE"/>
    <property type="match status" value="1"/>
</dbReference>
<dbReference type="InterPro" id="IPR001962">
    <property type="entry name" value="Asn_synthase"/>
</dbReference>
<dbReference type="RefSeq" id="WP_190130218.1">
    <property type="nucleotide sequence ID" value="NZ_BNBD01000005.1"/>
</dbReference>